<dbReference type="PROSITE" id="PS50966">
    <property type="entry name" value="ZF_SWIM"/>
    <property type="match status" value="1"/>
</dbReference>
<reference evidence="9" key="2">
    <citation type="submission" date="2025-08" db="UniProtKB">
        <authorList>
            <consortium name="RefSeq"/>
        </authorList>
    </citation>
    <scope>IDENTIFICATION</scope>
</reference>
<dbReference type="RefSeq" id="XP_065643499.1">
    <property type="nucleotide sequence ID" value="XM_065787427.1"/>
</dbReference>
<dbReference type="InterPro" id="IPR019787">
    <property type="entry name" value="Znf_PHD-finger"/>
</dbReference>
<dbReference type="Gene3D" id="3.30.40.10">
    <property type="entry name" value="Zinc/RING finger domain, C3HC4 (zinc finger)"/>
    <property type="match status" value="1"/>
</dbReference>
<protein>
    <submittedName>
        <fullName evidence="9">Uncharacterized protein LOC136075117</fullName>
    </submittedName>
</protein>
<dbReference type="InterPro" id="IPR029309">
    <property type="entry name" value="CaRF"/>
</dbReference>
<dbReference type="PROSITE" id="PS01359">
    <property type="entry name" value="ZF_PHD_1"/>
    <property type="match status" value="1"/>
</dbReference>
<dbReference type="SMART" id="SM00249">
    <property type="entry name" value="PHD"/>
    <property type="match status" value="1"/>
</dbReference>
<dbReference type="PANTHER" id="PTHR47456:SF1">
    <property type="entry name" value="PHD-TYPE DOMAIN-CONTAINING PROTEIN"/>
    <property type="match status" value="1"/>
</dbReference>
<dbReference type="Pfam" id="PF21056">
    <property type="entry name" value="ZSWIM1-3_RNaseH-like"/>
    <property type="match status" value="1"/>
</dbReference>
<accession>A0ABM4B3U9</accession>
<dbReference type="InterPro" id="IPR019786">
    <property type="entry name" value="Zinc_finger_PHD-type_CS"/>
</dbReference>
<dbReference type="InterPro" id="IPR007527">
    <property type="entry name" value="Znf_SWIM"/>
</dbReference>
<dbReference type="PROSITE" id="PS50016">
    <property type="entry name" value="ZF_PHD_2"/>
    <property type="match status" value="1"/>
</dbReference>
<evidence type="ECO:0000256" key="3">
    <source>
        <dbReference type="ARBA" id="ARBA00022833"/>
    </source>
</evidence>
<sequence length="1159" mass="135398">MDIEMTSSDVSDYDDSDISNNEAKDDLSLQDKKTVCIYNSVEEAEHYLLSVNEPTKISSKSDIYICDSVKEANQCLHNYEIDNTVRFAAFSTPKDFGSTDIFSHKHKVLWETSPEFFNTPYVVLSSKRFDCHHGVDRNSNAKQKYIDAKENQKKFDHWYRGEYVIIQDTKKFECPAKVNMKEIVYFTSLKVVNMTNYYKNQVSRDIRNSLMKHNTFVFCRKIKVEIDCLLCHRNHPLGKSELLSQKIDHRLSTKISEFVKQGVSNVCEMKRLLKIMVSDMFGKKDLPPSNNRRFYPRNNIIRTHIVIERQKLRFSNIDQDCLENKINEWKVSDATVKIHYHPKRSHSKDELLFVYQAGWQKKLLNKYGNEMVFLDATYKTTRYSLPLFFLVVKTNVDFQIVATFVSESETFDTIKKALNVIKSWNLDFQPLYCMIDYCNEEIRALESVFFGCEVFICDFHREQAWDHWIKKTSNGCFSKKEDILKLLRCIAWSRSCEEEVDAIKALELSDFWCQDGFSKLKHYVEMYWMPIKKRWIWWYRQNRLLINCNTNNGVERQNESFKYCYLKKYNNSSLTGMLTLLIEEFFTDKLESYTDANFKMDARYRRYGCWVPKYLYNRPRSLVKHCLLRKSTADYMDLNTVVMMKHGIFTVSSTIDSSTKYFVHFGDENIMPKCTCYDWISTGYPCKHFFAIFKKYPAWSWNTLSKLYVNSPFLNLDEDNYDIFHEKKPFNFSKLLSPLKESSLSLKKNTTVEDQNDICKKHIPIYSGVDVREMLNTIKNLSFEFEANSDELVMLHKTLSTLIDKLNKGRVRESGIPVTQTNNKLSKKHISIPVRKPIKAQTKRVGSQKEKTSNASKVFIVAESYLVDSIEHKIVDEPVNKERFVVDHEIVISHNNDEHLVEKLVLLPQTKLSSDDMNDITTHQMLSDNVIHSVQKMITGVSGLQDPVLGQNLSFCVVKGSFVQVLHDSDVHWLTISTFGCSEGEVFLLDSMFKGKIKNYVVRQICAIMQCTKDSLKVRVLPVQQQTNGVDCGLFALAFAQHIACTGSNPHYISFENDEMRNHLFKSVIENHLNEFPKTGKLTRFCKEKEFNFTLYCVCLQIWMASDKVVKDKHMVQCGKCECWFHRVCERIPDFILECESVEWFCSQCTITLPCSTLT</sequence>
<feature type="domain" description="PHD-type" evidence="6">
    <location>
        <begin position="1094"/>
        <end position="1152"/>
    </location>
</feature>
<name>A0ABM4B3U9_HYDVU</name>
<dbReference type="GeneID" id="136075117"/>
<keyword evidence="8" id="KW-1185">Reference proteome</keyword>
<dbReference type="SUPFAM" id="SSF57903">
    <property type="entry name" value="FYVE/PHD zinc finger"/>
    <property type="match status" value="1"/>
</dbReference>
<evidence type="ECO:0000256" key="4">
    <source>
        <dbReference type="PROSITE-ProRule" id="PRU00325"/>
    </source>
</evidence>
<organism evidence="8 9">
    <name type="scientific">Hydra vulgaris</name>
    <name type="common">Hydra</name>
    <name type="synonym">Hydra attenuata</name>
    <dbReference type="NCBI Taxonomy" id="6087"/>
    <lineage>
        <taxon>Eukaryota</taxon>
        <taxon>Metazoa</taxon>
        <taxon>Cnidaria</taxon>
        <taxon>Hydrozoa</taxon>
        <taxon>Hydroidolina</taxon>
        <taxon>Anthoathecata</taxon>
        <taxon>Aplanulata</taxon>
        <taxon>Hydridae</taxon>
        <taxon>Hydra</taxon>
    </lineage>
</organism>
<evidence type="ECO:0000313" key="9">
    <source>
        <dbReference type="RefSeq" id="XP_065643499.1"/>
    </source>
</evidence>
<dbReference type="Pfam" id="PF04434">
    <property type="entry name" value="SWIM"/>
    <property type="match status" value="1"/>
</dbReference>
<feature type="region of interest" description="Disordered" evidence="5">
    <location>
        <begin position="1"/>
        <end position="24"/>
    </location>
</feature>
<dbReference type="InterPro" id="IPR011011">
    <property type="entry name" value="Znf_FYVE_PHD"/>
</dbReference>
<dbReference type="Gene3D" id="3.40.395.10">
    <property type="entry name" value="Adenoviral Proteinase, Chain A"/>
    <property type="match status" value="1"/>
</dbReference>
<dbReference type="InterPro" id="IPR013083">
    <property type="entry name" value="Znf_RING/FYVE/PHD"/>
</dbReference>
<evidence type="ECO:0000256" key="1">
    <source>
        <dbReference type="ARBA" id="ARBA00022723"/>
    </source>
</evidence>
<evidence type="ECO:0000313" key="8">
    <source>
        <dbReference type="Proteomes" id="UP001652625"/>
    </source>
</evidence>
<dbReference type="Pfam" id="PF15299">
    <property type="entry name" value="ALS2CR8"/>
    <property type="match status" value="1"/>
</dbReference>
<proteinExistence type="predicted"/>
<evidence type="ECO:0000256" key="5">
    <source>
        <dbReference type="SAM" id="MobiDB-lite"/>
    </source>
</evidence>
<gene>
    <name evidence="9" type="primary">LOC136075117</name>
</gene>
<evidence type="ECO:0000259" key="6">
    <source>
        <dbReference type="PROSITE" id="PS50016"/>
    </source>
</evidence>
<evidence type="ECO:0000256" key="2">
    <source>
        <dbReference type="ARBA" id="ARBA00022771"/>
    </source>
</evidence>
<keyword evidence="1" id="KW-0479">Metal-binding</keyword>
<keyword evidence="2 4" id="KW-0863">Zinc-finger</keyword>
<dbReference type="SUPFAM" id="SSF54001">
    <property type="entry name" value="Cysteine proteinases"/>
    <property type="match status" value="1"/>
</dbReference>
<dbReference type="InterPro" id="IPR048324">
    <property type="entry name" value="ZSWIM1-3_RNaseH-like"/>
</dbReference>
<feature type="domain" description="SWIM-type" evidence="7">
    <location>
        <begin position="661"/>
        <end position="697"/>
    </location>
</feature>
<keyword evidence="3" id="KW-0862">Zinc</keyword>
<dbReference type="InterPro" id="IPR038765">
    <property type="entry name" value="Papain-like_cys_pep_sf"/>
</dbReference>
<reference evidence="8" key="1">
    <citation type="submission" date="2025-05" db="UniProtKB">
        <authorList>
            <consortium name="RefSeq"/>
        </authorList>
    </citation>
    <scope>NUCLEOTIDE SEQUENCE [LARGE SCALE GENOMIC DNA]</scope>
</reference>
<dbReference type="PANTHER" id="PTHR47456">
    <property type="entry name" value="PHD-TYPE DOMAIN-CONTAINING PROTEIN"/>
    <property type="match status" value="1"/>
</dbReference>
<evidence type="ECO:0000259" key="7">
    <source>
        <dbReference type="PROSITE" id="PS50966"/>
    </source>
</evidence>
<dbReference type="Proteomes" id="UP001652625">
    <property type="component" value="Chromosome 01"/>
</dbReference>
<dbReference type="InterPro" id="IPR001965">
    <property type="entry name" value="Znf_PHD"/>
</dbReference>